<evidence type="ECO:0000259" key="7">
    <source>
        <dbReference type="Pfam" id="PF02687"/>
    </source>
</evidence>
<reference evidence="9 10" key="1">
    <citation type="submission" date="2021-03" db="EMBL/GenBank/DDBJ databases">
        <title>Fibrella sp. HMF5036 genome sequencing and assembly.</title>
        <authorList>
            <person name="Kang H."/>
            <person name="Kim H."/>
            <person name="Bae S."/>
            <person name="Joh K."/>
        </authorList>
    </citation>
    <scope>NUCLEOTIDE SEQUENCE [LARGE SCALE GENOMIC DNA]</scope>
    <source>
        <strain evidence="9 10">HMF5036</strain>
    </source>
</reference>
<dbReference type="Pfam" id="PF02687">
    <property type="entry name" value="FtsX"/>
    <property type="match status" value="2"/>
</dbReference>
<dbReference type="PANTHER" id="PTHR30572:SF18">
    <property type="entry name" value="ABC-TYPE MACROLIDE FAMILY EXPORT SYSTEM PERMEASE COMPONENT 2"/>
    <property type="match status" value="1"/>
</dbReference>
<protein>
    <submittedName>
        <fullName evidence="9">ABC transporter permease</fullName>
    </submittedName>
</protein>
<feature type="transmembrane region" description="Helical" evidence="6">
    <location>
        <begin position="285"/>
        <end position="304"/>
    </location>
</feature>
<evidence type="ECO:0000313" key="10">
    <source>
        <dbReference type="Proteomes" id="UP000664795"/>
    </source>
</evidence>
<feature type="domain" description="MacB-like periplasmic core" evidence="8">
    <location>
        <begin position="20"/>
        <end position="243"/>
    </location>
</feature>
<feature type="transmembrane region" description="Helical" evidence="6">
    <location>
        <begin position="337"/>
        <end position="355"/>
    </location>
</feature>
<dbReference type="Proteomes" id="UP000664795">
    <property type="component" value="Unassembled WGS sequence"/>
</dbReference>
<keyword evidence="4 6" id="KW-1133">Transmembrane helix</keyword>
<evidence type="ECO:0000313" key="9">
    <source>
        <dbReference type="EMBL" id="MBO0931457.1"/>
    </source>
</evidence>
<gene>
    <name evidence="9" type="ORF">J2I48_10655</name>
</gene>
<evidence type="ECO:0000256" key="1">
    <source>
        <dbReference type="ARBA" id="ARBA00004651"/>
    </source>
</evidence>
<dbReference type="EMBL" id="JAFMYU010000007">
    <property type="protein sequence ID" value="MBO0931457.1"/>
    <property type="molecule type" value="Genomic_DNA"/>
</dbReference>
<sequence length="807" mass="89613">MLQHYVIIASRALLKNKFFSLINLLGLAIGMTASMLILQYVSFEMVFDRFHRQGDNIYRVLSKGAEDADYSVAVNAPLGPALKADLPEIKDYTRFFNKGGLVRSGTEVGLFKEDRMLYADASFLKVFSFPLLSGTDSLALKAPNAAVVTRSFAKKCFGTTEAVGKTLVLIGSNTNYTYQVTGVAEDVPINSHIQFNVLLSLPSVTNRGGPDQQLDSWNWTVFHTYVVLSSNTTAPSVAAKLHDLLLKYGGQEKDKLALQPLKSIHLYSRYAGEIIPQGNIEVVCLLLYVALFTIIIAWINYVNLSTVRSSDRAREIGVKKVFGANQGQLARQFMIEAFLLNVLAFVLAIIITLFVRRYLDQLIGVDFTGFIMSSYTFWLLMLALILMGALASGAYPAFMLSSLKPVEIIEGKMKSNLRGGTLFRNGLVILQFAASVTLLIGTFTIYKQVNFLRSANLNISIDQIVVVKGPVLNRPKEQESYVFDRFKTALAGYSFVDKVAVTNPFPGGGISWIAIGFKRADMTLNKNTKYNVFYADKDFFTTYDVKFLAGGGYRSKNGVFNGAQEIILNKTAAQLMGFSLPAAAIDQHVNNGMGDCVIVGVIDDYFHESLKKSIDPLVVMLNTSYDYYSIRLKTNLSSSRTLERLVSELRTEYERSYPGDLFDYFFLNEYFDKKYREDVRFGIMFGMFSLLAVVVACIGLLGLAAFTVAKRTREVAIRKVLGASNQEITVLLGKEFILLIGAASLIACPVAYLLLNKWLENFAQRIGLNWLFFATPIVVMLTLSMATVMAQVIKIARATAVSSLRQN</sequence>
<keyword evidence="10" id="KW-1185">Reference proteome</keyword>
<feature type="domain" description="ABC3 transporter permease C-terminal" evidence="7">
    <location>
        <begin position="289"/>
        <end position="403"/>
    </location>
</feature>
<dbReference type="RefSeq" id="WP_207335429.1">
    <property type="nucleotide sequence ID" value="NZ_JAFMYU010000007.1"/>
</dbReference>
<evidence type="ECO:0000256" key="4">
    <source>
        <dbReference type="ARBA" id="ARBA00022989"/>
    </source>
</evidence>
<name>A0A939G794_9BACT</name>
<accession>A0A939G794</accession>
<feature type="transmembrane region" description="Helical" evidence="6">
    <location>
        <begin position="767"/>
        <end position="788"/>
    </location>
</feature>
<proteinExistence type="predicted"/>
<comment type="subcellular location">
    <subcellularLocation>
        <location evidence="1">Cell membrane</location>
        <topology evidence="1">Multi-pass membrane protein</topology>
    </subcellularLocation>
</comment>
<feature type="transmembrane region" description="Helical" evidence="6">
    <location>
        <begin position="736"/>
        <end position="755"/>
    </location>
</feature>
<feature type="transmembrane region" description="Helical" evidence="6">
    <location>
        <begin position="681"/>
        <end position="709"/>
    </location>
</feature>
<evidence type="ECO:0000256" key="5">
    <source>
        <dbReference type="ARBA" id="ARBA00023136"/>
    </source>
</evidence>
<dbReference type="AlphaFoldDB" id="A0A939G794"/>
<keyword evidence="5 6" id="KW-0472">Membrane</keyword>
<evidence type="ECO:0000259" key="8">
    <source>
        <dbReference type="Pfam" id="PF12704"/>
    </source>
</evidence>
<keyword evidence="2" id="KW-1003">Cell membrane</keyword>
<dbReference type="Pfam" id="PF12704">
    <property type="entry name" value="MacB_PCD"/>
    <property type="match status" value="1"/>
</dbReference>
<dbReference type="InterPro" id="IPR050250">
    <property type="entry name" value="Macrolide_Exporter_MacB"/>
</dbReference>
<dbReference type="InterPro" id="IPR003838">
    <property type="entry name" value="ABC3_permease_C"/>
</dbReference>
<feature type="domain" description="ABC3 transporter permease C-terminal" evidence="7">
    <location>
        <begin position="687"/>
        <end position="798"/>
    </location>
</feature>
<organism evidence="9 10">
    <name type="scientific">Fibrella aquatilis</name>
    <dbReference type="NCBI Taxonomy" id="2817059"/>
    <lineage>
        <taxon>Bacteria</taxon>
        <taxon>Pseudomonadati</taxon>
        <taxon>Bacteroidota</taxon>
        <taxon>Cytophagia</taxon>
        <taxon>Cytophagales</taxon>
        <taxon>Spirosomataceae</taxon>
        <taxon>Fibrella</taxon>
    </lineage>
</organism>
<evidence type="ECO:0000256" key="6">
    <source>
        <dbReference type="SAM" id="Phobius"/>
    </source>
</evidence>
<keyword evidence="3 6" id="KW-0812">Transmembrane</keyword>
<dbReference type="PANTHER" id="PTHR30572">
    <property type="entry name" value="MEMBRANE COMPONENT OF TRANSPORTER-RELATED"/>
    <property type="match status" value="1"/>
</dbReference>
<comment type="caution">
    <text evidence="9">The sequence shown here is derived from an EMBL/GenBank/DDBJ whole genome shotgun (WGS) entry which is preliminary data.</text>
</comment>
<evidence type="ECO:0000256" key="3">
    <source>
        <dbReference type="ARBA" id="ARBA00022692"/>
    </source>
</evidence>
<dbReference type="InterPro" id="IPR025857">
    <property type="entry name" value="MacB_PCD"/>
</dbReference>
<dbReference type="GO" id="GO:0005886">
    <property type="term" value="C:plasma membrane"/>
    <property type="evidence" value="ECO:0007669"/>
    <property type="project" value="UniProtKB-SubCell"/>
</dbReference>
<feature type="transmembrane region" description="Helical" evidence="6">
    <location>
        <begin position="375"/>
        <end position="401"/>
    </location>
</feature>
<feature type="transmembrane region" description="Helical" evidence="6">
    <location>
        <begin position="21"/>
        <end position="43"/>
    </location>
</feature>
<dbReference type="GO" id="GO:0022857">
    <property type="term" value="F:transmembrane transporter activity"/>
    <property type="evidence" value="ECO:0007669"/>
    <property type="project" value="TreeGrafter"/>
</dbReference>
<evidence type="ECO:0000256" key="2">
    <source>
        <dbReference type="ARBA" id="ARBA00022475"/>
    </source>
</evidence>
<feature type="transmembrane region" description="Helical" evidence="6">
    <location>
        <begin position="422"/>
        <end position="446"/>
    </location>
</feature>